<evidence type="ECO:0000256" key="3">
    <source>
        <dbReference type="ARBA" id="ARBA00022679"/>
    </source>
</evidence>
<proteinExistence type="inferred from homology"/>
<dbReference type="AlphaFoldDB" id="A0A1Y3PN70"/>
<evidence type="ECO:0000256" key="4">
    <source>
        <dbReference type="ARBA" id="ARBA00022898"/>
    </source>
</evidence>
<protein>
    <submittedName>
        <fullName evidence="6">Aminotransferase</fullName>
    </submittedName>
</protein>
<keyword evidence="3 6" id="KW-0808">Transferase</keyword>
<accession>A0A1Y3PN70</accession>
<dbReference type="EMBL" id="LZRT01000056">
    <property type="protein sequence ID" value="OUM88811.1"/>
    <property type="molecule type" value="Genomic_DNA"/>
</dbReference>
<dbReference type="InterPro" id="IPR015422">
    <property type="entry name" value="PyrdxlP-dep_Trfase_small"/>
</dbReference>
<keyword evidence="4 5" id="KW-0663">Pyridoxal phosphate</keyword>
<evidence type="ECO:0000256" key="2">
    <source>
        <dbReference type="ARBA" id="ARBA00022576"/>
    </source>
</evidence>
<keyword evidence="2 6" id="KW-0032">Aminotransferase</keyword>
<evidence type="ECO:0000256" key="5">
    <source>
        <dbReference type="RuleBase" id="RU003560"/>
    </source>
</evidence>
<dbReference type="SUPFAM" id="SSF53383">
    <property type="entry name" value="PLP-dependent transferases"/>
    <property type="match status" value="1"/>
</dbReference>
<gene>
    <name evidence="6" type="ORF">BAA01_14375</name>
</gene>
<dbReference type="PANTHER" id="PTHR43094">
    <property type="entry name" value="AMINOTRANSFERASE"/>
    <property type="match status" value="1"/>
</dbReference>
<dbReference type="Proteomes" id="UP000196475">
    <property type="component" value="Unassembled WGS sequence"/>
</dbReference>
<sequence length="457" mass="49752">MGTTLALKEADRRYYLHPTSSIKDHFHHGPKLILERGEGVYVYDTQGKRYIDGLSSLWNVNVGHGRRELAEVAFNQMRQLAYSSSFNNFSHEPVIRLAEKLASITPGDLNVTFFTSGGSESNDTAFKLVRYYFKLKGEPHRFKIIARNKGYHGIAMGSTSATGIPAFREMAGPLAEGFLHVPAPHCYHCELNLTPPDCQLACAAQSIRRLIEKEGPETVAAIILEPIQGAGGVIVPPAGYFREVRKICDEYGILLIADEVITGFGRTGKWFGMLHEGVQADIMTIAKGITSGYVPLGGVVISERMHAELAALSSGVMAHGYTYSGHPTACAVALENIAIIEREHLVENAAKMGELLRRRLDELKAQSPIVGHVMSRGLLASLDLVRDKTTKELFDPDSGIAFKVADAALRRGLIVRAIAIQGSQIVAMAPPLIINAAQIEEMVAILAEAIDEVAAQI</sequence>
<dbReference type="CDD" id="cd00610">
    <property type="entry name" value="OAT_like"/>
    <property type="match status" value="1"/>
</dbReference>
<dbReference type="PROSITE" id="PS00600">
    <property type="entry name" value="AA_TRANSFER_CLASS_3"/>
    <property type="match status" value="1"/>
</dbReference>
<dbReference type="InterPro" id="IPR015421">
    <property type="entry name" value="PyrdxlP-dep_Trfase_major"/>
</dbReference>
<evidence type="ECO:0000256" key="1">
    <source>
        <dbReference type="ARBA" id="ARBA00008954"/>
    </source>
</evidence>
<dbReference type="PIRSF" id="PIRSF000521">
    <property type="entry name" value="Transaminase_4ab_Lys_Orn"/>
    <property type="match status" value="1"/>
</dbReference>
<comment type="similarity">
    <text evidence="1 5">Belongs to the class-III pyridoxal-phosphate-dependent aminotransferase family.</text>
</comment>
<dbReference type="Pfam" id="PF00202">
    <property type="entry name" value="Aminotran_3"/>
    <property type="match status" value="1"/>
</dbReference>
<reference evidence="7" key="1">
    <citation type="submission" date="2016-06" db="EMBL/GenBank/DDBJ databases">
        <authorList>
            <person name="Nascimento L."/>
            <person name="Pereira R.V."/>
            <person name="Martins L.F."/>
            <person name="Quaggio R.B."/>
            <person name="Silva A.M."/>
            <person name="Setubal J.C."/>
        </authorList>
    </citation>
    <scope>NUCLEOTIDE SEQUENCE [LARGE SCALE GENOMIC DNA]</scope>
</reference>
<dbReference type="InterPro" id="IPR015424">
    <property type="entry name" value="PyrdxlP-dep_Trfase"/>
</dbReference>
<name>A0A1Y3PN70_9BACI</name>
<dbReference type="FunFam" id="3.40.640.10:FF:000014">
    <property type="entry name" value="Adenosylmethionine-8-amino-7-oxononanoate aminotransferase, probable"/>
    <property type="match status" value="1"/>
</dbReference>
<organism evidence="6 7">
    <name type="scientific">Bacillus thermozeamaize</name>
    <dbReference type="NCBI Taxonomy" id="230954"/>
    <lineage>
        <taxon>Bacteria</taxon>
        <taxon>Bacillati</taxon>
        <taxon>Bacillota</taxon>
        <taxon>Bacilli</taxon>
        <taxon>Bacillales</taxon>
        <taxon>Bacillaceae</taxon>
        <taxon>Bacillus</taxon>
    </lineage>
</organism>
<dbReference type="Gene3D" id="3.40.640.10">
    <property type="entry name" value="Type I PLP-dependent aspartate aminotransferase-like (Major domain)"/>
    <property type="match status" value="1"/>
</dbReference>
<comment type="caution">
    <text evidence="6">The sequence shown here is derived from an EMBL/GenBank/DDBJ whole genome shotgun (WGS) entry which is preliminary data.</text>
</comment>
<evidence type="ECO:0000313" key="6">
    <source>
        <dbReference type="EMBL" id="OUM88811.1"/>
    </source>
</evidence>
<dbReference type="InterPro" id="IPR049704">
    <property type="entry name" value="Aminotrans_3_PPA_site"/>
</dbReference>
<dbReference type="GO" id="GO:0008483">
    <property type="term" value="F:transaminase activity"/>
    <property type="evidence" value="ECO:0007669"/>
    <property type="project" value="UniProtKB-KW"/>
</dbReference>
<dbReference type="GO" id="GO:0030170">
    <property type="term" value="F:pyridoxal phosphate binding"/>
    <property type="evidence" value="ECO:0007669"/>
    <property type="project" value="InterPro"/>
</dbReference>
<dbReference type="PANTHER" id="PTHR43094:SF1">
    <property type="entry name" value="AMINOTRANSFERASE CLASS-III"/>
    <property type="match status" value="1"/>
</dbReference>
<dbReference type="Gene3D" id="3.90.1150.10">
    <property type="entry name" value="Aspartate Aminotransferase, domain 1"/>
    <property type="match status" value="1"/>
</dbReference>
<evidence type="ECO:0000313" key="7">
    <source>
        <dbReference type="Proteomes" id="UP000196475"/>
    </source>
</evidence>
<dbReference type="InterPro" id="IPR005814">
    <property type="entry name" value="Aminotrans_3"/>
</dbReference>